<dbReference type="InterPro" id="IPR026444">
    <property type="entry name" value="Secre_tail"/>
</dbReference>
<dbReference type="NCBIfam" id="TIGR04183">
    <property type="entry name" value="Por_Secre_tail"/>
    <property type="match status" value="1"/>
</dbReference>
<evidence type="ECO:0000259" key="1">
    <source>
        <dbReference type="Pfam" id="PF18962"/>
    </source>
</evidence>
<dbReference type="Pfam" id="PF18962">
    <property type="entry name" value="Por_Secre_tail"/>
    <property type="match status" value="1"/>
</dbReference>
<accession>A0A098S5L5</accession>
<dbReference type="EMBL" id="JPOS01000038">
    <property type="protein sequence ID" value="KGE87108.1"/>
    <property type="molecule type" value="Genomic_DNA"/>
</dbReference>
<dbReference type="AlphaFoldDB" id="A0A098S5L5"/>
<dbReference type="RefSeq" id="WP_081968774.1">
    <property type="nucleotide sequence ID" value="NZ_JBKAGJ010000015.1"/>
</dbReference>
<name>A0A098S5L5_9BACT</name>
<sequence>MKRMIYVLLLTISAFLLGHAQSSYLAGNMRIIQEDTPEANLTLEARVQLISPIDSPVEDSIPVFWGDGSSGWLLLLQETNIPPDLARRFYTNTHTYPARASYTITSPVCCFSEMIANLDPGATMPLQAHYTILNPQFQGTNTTVVVSDLEETGLVNEPLSFSPTPFDTDNDSIWVSIPDLDDSFSGYQPVNVVDPGGSSTLLVENPLFGGTVWDSPGTAGQSYIVPYHLEEFRNGQRISNVLAYYWLRVASPTNANTTAKPNLKVFPNPTSQTLQVQTENPTQWSGVLYNVQGQLIQQWAHLPADGQINLSCLGGLYLLQLQNGDQVRTERIVVR</sequence>
<proteinExistence type="predicted"/>
<comment type="caution">
    <text evidence="2">The sequence shown here is derived from an EMBL/GenBank/DDBJ whole genome shotgun (WGS) entry which is preliminary data.</text>
</comment>
<gene>
    <name evidence="2" type="ORF">IX84_15705</name>
</gene>
<dbReference type="Proteomes" id="UP000029736">
    <property type="component" value="Unassembled WGS sequence"/>
</dbReference>
<reference evidence="2 3" key="1">
    <citation type="journal article" date="2014" name="Int. J. Syst. Evol. Microbiol.">
        <title>Phaeodactylibacter xiamenensis gen. nov., sp. nov., a member of the family Saprospiraceae isolated from the marine alga Phaeodactylum tricornutum.</title>
        <authorList>
            <person name="Chen Z.Jr."/>
            <person name="Lei X."/>
            <person name="Lai Q."/>
            <person name="Li Y."/>
            <person name="Zhang B."/>
            <person name="Zhang J."/>
            <person name="Zhang H."/>
            <person name="Yang L."/>
            <person name="Zheng W."/>
            <person name="Tian Y."/>
            <person name="Yu Z."/>
            <person name="Xu H.Jr."/>
            <person name="Zheng T."/>
        </authorList>
    </citation>
    <scope>NUCLEOTIDE SEQUENCE [LARGE SCALE GENOMIC DNA]</scope>
    <source>
        <strain evidence="2 3">KD52</strain>
    </source>
</reference>
<dbReference type="STRING" id="1524460.IX84_15705"/>
<evidence type="ECO:0000313" key="3">
    <source>
        <dbReference type="Proteomes" id="UP000029736"/>
    </source>
</evidence>
<organism evidence="2 3">
    <name type="scientific">Phaeodactylibacter xiamenensis</name>
    <dbReference type="NCBI Taxonomy" id="1524460"/>
    <lineage>
        <taxon>Bacteria</taxon>
        <taxon>Pseudomonadati</taxon>
        <taxon>Bacteroidota</taxon>
        <taxon>Saprospiria</taxon>
        <taxon>Saprospirales</taxon>
        <taxon>Haliscomenobacteraceae</taxon>
        <taxon>Phaeodactylibacter</taxon>
    </lineage>
</organism>
<dbReference type="OrthoDB" id="1123245at2"/>
<evidence type="ECO:0000313" key="2">
    <source>
        <dbReference type="EMBL" id="KGE87108.1"/>
    </source>
</evidence>
<protein>
    <recommendedName>
        <fullName evidence="1">Secretion system C-terminal sorting domain-containing protein</fullName>
    </recommendedName>
</protein>
<feature type="domain" description="Secretion system C-terminal sorting" evidence="1">
    <location>
        <begin position="265"/>
        <end position="334"/>
    </location>
</feature>
<keyword evidence="3" id="KW-1185">Reference proteome</keyword>